<evidence type="ECO:0000313" key="2">
    <source>
        <dbReference type="EMBL" id="KAK9836904.1"/>
    </source>
</evidence>
<gene>
    <name evidence="2" type="ORF">WJX74_010854</name>
</gene>
<keyword evidence="3" id="KW-1185">Reference proteome</keyword>
<dbReference type="SUPFAM" id="SSF54695">
    <property type="entry name" value="POZ domain"/>
    <property type="match status" value="1"/>
</dbReference>
<dbReference type="EMBL" id="JALJOS010000007">
    <property type="protein sequence ID" value="KAK9836904.1"/>
    <property type="molecule type" value="Genomic_DNA"/>
</dbReference>
<dbReference type="PANTHER" id="PTHR11145:SF8">
    <property type="entry name" value="RE57120P"/>
    <property type="match status" value="1"/>
</dbReference>
<sequence length="231" mass="26616">MVLVKLNVGGETFLTTEETITKEPDSMLSRMFKGEWETPCQQDEEGRFFIDRDGSTFKHILAYLRAPEQADFGGRLSDWEHHQLLADANFFLLDGLRDMLIAAHHVDPASTLLERSDWSQTTPQDVWRQIVCQRHDSSNHSLYLAAKKSVLQAFWSTFPDQYSPTSHHAVIFDRAQGWNLLVEASVRQAILDNASYMRNELCQLGYNVTIKFVDLNNMFLNQLTLHWIAPK</sequence>
<dbReference type="InterPro" id="IPR045068">
    <property type="entry name" value="BACURD1-3"/>
</dbReference>
<dbReference type="InterPro" id="IPR003131">
    <property type="entry name" value="T1-type_BTB"/>
</dbReference>
<protein>
    <recommendedName>
        <fullName evidence="1">Potassium channel tetramerisation-type BTB domain-containing protein</fullName>
    </recommendedName>
</protein>
<feature type="domain" description="Potassium channel tetramerisation-type BTB" evidence="1">
    <location>
        <begin position="4"/>
        <end position="96"/>
    </location>
</feature>
<dbReference type="Gene3D" id="3.30.710.10">
    <property type="entry name" value="Potassium Channel Kv1.1, Chain A"/>
    <property type="match status" value="1"/>
</dbReference>
<name>A0AAW1RT93_9CHLO</name>
<dbReference type="Proteomes" id="UP001438707">
    <property type="component" value="Unassembled WGS sequence"/>
</dbReference>
<evidence type="ECO:0000259" key="1">
    <source>
        <dbReference type="Pfam" id="PF02214"/>
    </source>
</evidence>
<proteinExistence type="predicted"/>
<organism evidence="2 3">
    <name type="scientific">Apatococcus lobatus</name>
    <dbReference type="NCBI Taxonomy" id="904363"/>
    <lineage>
        <taxon>Eukaryota</taxon>
        <taxon>Viridiplantae</taxon>
        <taxon>Chlorophyta</taxon>
        <taxon>core chlorophytes</taxon>
        <taxon>Trebouxiophyceae</taxon>
        <taxon>Chlorellales</taxon>
        <taxon>Chlorellaceae</taxon>
        <taxon>Apatococcus</taxon>
    </lineage>
</organism>
<evidence type="ECO:0000313" key="3">
    <source>
        <dbReference type="Proteomes" id="UP001438707"/>
    </source>
</evidence>
<dbReference type="AlphaFoldDB" id="A0AAW1RT93"/>
<accession>A0AAW1RT93</accession>
<dbReference type="Pfam" id="PF02214">
    <property type="entry name" value="BTB_2"/>
    <property type="match status" value="1"/>
</dbReference>
<comment type="caution">
    <text evidence="2">The sequence shown here is derived from an EMBL/GenBank/DDBJ whole genome shotgun (WGS) entry which is preliminary data.</text>
</comment>
<dbReference type="PANTHER" id="PTHR11145">
    <property type="entry name" value="BTB/POZ DOMAIN-CONTAINING ADAPTER FOR CUL3-MEDIATED RHOA DEGRADATION PROTEIN FAMILY MEMBER"/>
    <property type="match status" value="1"/>
</dbReference>
<dbReference type="InterPro" id="IPR011333">
    <property type="entry name" value="SKP1/BTB/POZ_sf"/>
</dbReference>
<reference evidence="2 3" key="1">
    <citation type="journal article" date="2024" name="Nat. Commun.">
        <title>Phylogenomics reveals the evolutionary origins of lichenization in chlorophyte algae.</title>
        <authorList>
            <person name="Puginier C."/>
            <person name="Libourel C."/>
            <person name="Otte J."/>
            <person name="Skaloud P."/>
            <person name="Haon M."/>
            <person name="Grisel S."/>
            <person name="Petersen M."/>
            <person name="Berrin J.G."/>
            <person name="Delaux P.M."/>
            <person name="Dal Grande F."/>
            <person name="Keller J."/>
        </authorList>
    </citation>
    <scope>NUCLEOTIDE SEQUENCE [LARGE SCALE GENOMIC DNA]</scope>
    <source>
        <strain evidence="2 3">SAG 2145</strain>
    </source>
</reference>
<dbReference type="GO" id="GO:0051260">
    <property type="term" value="P:protein homooligomerization"/>
    <property type="evidence" value="ECO:0007669"/>
    <property type="project" value="InterPro"/>
</dbReference>